<dbReference type="InterPro" id="IPR036875">
    <property type="entry name" value="Znf_CCHC_sf"/>
</dbReference>
<feature type="region of interest" description="Disordered" evidence="1">
    <location>
        <begin position="61"/>
        <end position="136"/>
    </location>
</feature>
<evidence type="ECO:0000313" key="3">
    <source>
        <dbReference type="Proteomes" id="UP000821853"/>
    </source>
</evidence>
<comment type="caution">
    <text evidence="2">The sequence shown here is derived from an EMBL/GenBank/DDBJ whole genome shotgun (WGS) entry which is preliminary data.</text>
</comment>
<dbReference type="OrthoDB" id="6931295at2759"/>
<name>A0A9J6FC72_HAELO</name>
<dbReference type="SUPFAM" id="SSF57756">
    <property type="entry name" value="Retrovirus zinc finger-like domains"/>
    <property type="match status" value="1"/>
</dbReference>
<evidence type="ECO:0000313" key="2">
    <source>
        <dbReference type="EMBL" id="KAH9360192.1"/>
    </source>
</evidence>
<proteinExistence type="predicted"/>
<dbReference type="VEuPathDB" id="VectorBase:HLOH_041132"/>
<dbReference type="AlphaFoldDB" id="A0A9J6FC72"/>
<organism evidence="2 3">
    <name type="scientific">Haemaphysalis longicornis</name>
    <name type="common">Bush tick</name>
    <dbReference type="NCBI Taxonomy" id="44386"/>
    <lineage>
        <taxon>Eukaryota</taxon>
        <taxon>Metazoa</taxon>
        <taxon>Ecdysozoa</taxon>
        <taxon>Arthropoda</taxon>
        <taxon>Chelicerata</taxon>
        <taxon>Arachnida</taxon>
        <taxon>Acari</taxon>
        <taxon>Parasitiformes</taxon>
        <taxon>Ixodida</taxon>
        <taxon>Ixodoidea</taxon>
        <taxon>Ixodidae</taxon>
        <taxon>Haemaphysalinae</taxon>
        <taxon>Haemaphysalis</taxon>
    </lineage>
</organism>
<dbReference type="EMBL" id="JABSTR010000001">
    <property type="protein sequence ID" value="KAH9360192.1"/>
    <property type="molecule type" value="Genomic_DNA"/>
</dbReference>
<keyword evidence="3" id="KW-1185">Reference proteome</keyword>
<dbReference type="GO" id="GO:0008270">
    <property type="term" value="F:zinc ion binding"/>
    <property type="evidence" value="ECO:0007669"/>
    <property type="project" value="InterPro"/>
</dbReference>
<protein>
    <recommendedName>
        <fullName evidence="4">CCHC-type domain-containing protein</fullName>
    </recommendedName>
</protein>
<reference evidence="2 3" key="1">
    <citation type="journal article" date="2020" name="Cell">
        <title>Large-Scale Comparative Analyses of Tick Genomes Elucidate Their Genetic Diversity and Vector Capacities.</title>
        <authorList>
            <consortium name="Tick Genome and Microbiome Consortium (TIGMIC)"/>
            <person name="Jia N."/>
            <person name="Wang J."/>
            <person name="Shi W."/>
            <person name="Du L."/>
            <person name="Sun Y."/>
            <person name="Zhan W."/>
            <person name="Jiang J.F."/>
            <person name="Wang Q."/>
            <person name="Zhang B."/>
            <person name="Ji P."/>
            <person name="Bell-Sakyi L."/>
            <person name="Cui X.M."/>
            <person name="Yuan T.T."/>
            <person name="Jiang B.G."/>
            <person name="Yang W.F."/>
            <person name="Lam T.T."/>
            <person name="Chang Q.C."/>
            <person name="Ding S.J."/>
            <person name="Wang X.J."/>
            <person name="Zhu J.G."/>
            <person name="Ruan X.D."/>
            <person name="Zhao L."/>
            <person name="Wei J.T."/>
            <person name="Ye R.Z."/>
            <person name="Que T.C."/>
            <person name="Du C.H."/>
            <person name="Zhou Y.H."/>
            <person name="Cheng J.X."/>
            <person name="Dai P.F."/>
            <person name="Guo W.B."/>
            <person name="Han X.H."/>
            <person name="Huang E.J."/>
            <person name="Li L.F."/>
            <person name="Wei W."/>
            <person name="Gao Y.C."/>
            <person name="Liu J.Z."/>
            <person name="Shao H.Z."/>
            <person name="Wang X."/>
            <person name="Wang C.C."/>
            <person name="Yang T.C."/>
            <person name="Huo Q.B."/>
            <person name="Li W."/>
            <person name="Chen H.Y."/>
            <person name="Chen S.E."/>
            <person name="Zhou L.G."/>
            <person name="Ni X.B."/>
            <person name="Tian J.H."/>
            <person name="Sheng Y."/>
            <person name="Liu T."/>
            <person name="Pan Y.S."/>
            <person name="Xia L.Y."/>
            <person name="Li J."/>
            <person name="Zhao F."/>
            <person name="Cao W.C."/>
        </authorList>
    </citation>
    <scope>NUCLEOTIDE SEQUENCE [LARGE SCALE GENOMIC DNA]</scope>
    <source>
        <strain evidence="2">HaeL-2018</strain>
    </source>
</reference>
<accession>A0A9J6FC72</accession>
<feature type="compositionally biased region" description="Low complexity" evidence="1">
    <location>
        <begin position="83"/>
        <end position="96"/>
    </location>
</feature>
<evidence type="ECO:0000256" key="1">
    <source>
        <dbReference type="SAM" id="MobiDB-lite"/>
    </source>
</evidence>
<gene>
    <name evidence="2" type="ORF">HPB48_020120</name>
</gene>
<dbReference type="GO" id="GO:0003676">
    <property type="term" value="F:nucleic acid binding"/>
    <property type="evidence" value="ECO:0007669"/>
    <property type="project" value="InterPro"/>
</dbReference>
<evidence type="ECO:0008006" key="4">
    <source>
        <dbReference type="Google" id="ProtNLM"/>
    </source>
</evidence>
<dbReference type="Proteomes" id="UP000821853">
    <property type="component" value="Chromosome 1"/>
</dbReference>
<sequence>MPTHQKTHQYCSLCGELGHRPDVCPTPDRKICSSCGSGNPLPDHQCVPKCKLCGLSHETASKDCKRRLKPNPPPRVPRNQAEQTTTANRTSTATQNPPQDREQCPPPSDQAKPHKRTKSNKNRQGELVADANQSSH</sequence>